<name>A0A3N3DSS1_9VIBR</name>
<comment type="caution">
    <text evidence="1">The sequence shown here is derived from an EMBL/GenBank/DDBJ whole genome shotgun (WGS) entry which is preliminary data.</text>
</comment>
<gene>
    <name evidence="1" type="ORF">EGH82_22595</name>
</gene>
<reference evidence="1 2" key="1">
    <citation type="submission" date="2018-11" db="EMBL/GenBank/DDBJ databases">
        <title>Vibrio ponticus strain CAIM 1751 pathogenic for the snapper Lutjanus guttatus.</title>
        <authorList>
            <person name="Soto-Rodriguez S."/>
            <person name="Lozano-Olvera R."/>
            <person name="Gomez-Gil B."/>
        </authorList>
    </citation>
    <scope>NUCLEOTIDE SEQUENCE [LARGE SCALE GENOMIC DNA]</scope>
    <source>
        <strain evidence="1 2">CAIM 1751</strain>
    </source>
</reference>
<dbReference type="AlphaFoldDB" id="A0A3N3DSS1"/>
<sequence length="186" mass="21325">MKQSKKINAYMFNLLIEKEMDDFLVIEMRDALMQLTQSAMDLDEARKYVYRQILSFERKGWLASSGVDRAKRYKKTELFKQTDFSAREAKTKLPPKNQSITDVPNTEGTKSELLILLSEKNQHEGELAIVLGEVEEYQSLINRFPQKRDLFLPLFAEAKECSARLLGKINAISKALKASGLRGIEC</sequence>
<proteinExistence type="predicted"/>
<evidence type="ECO:0000313" key="1">
    <source>
        <dbReference type="EMBL" id="ROV57544.1"/>
    </source>
</evidence>
<dbReference type="Proteomes" id="UP000278792">
    <property type="component" value="Unassembled WGS sequence"/>
</dbReference>
<dbReference type="EMBL" id="RKIK01000140">
    <property type="protein sequence ID" value="ROV57544.1"/>
    <property type="molecule type" value="Genomic_DNA"/>
</dbReference>
<protein>
    <recommendedName>
        <fullName evidence="3">Transcriptional regulator VspR</fullName>
    </recommendedName>
</protein>
<evidence type="ECO:0000313" key="2">
    <source>
        <dbReference type="Proteomes" id="UP000278792"/>
    </source>
</evidence>
<accession>A0A3N3DSS1</accession>
<organism evidence="1 2">
    <name type="scientific">Vibrio ponticus</name>
    <dbReference type="NCBI Taxonomy" id="265668"/>
    <lineage>
        <taxon>Bacteria</taxon>
        <taxon>Pseudomonadati</taxon>
        <taxon>Pseudomonadota</taxon>
        <taxon>Gammaproteobacteria</taxon>
        <taxon>Vibrionales</taxon>
        <taxon>Vibrionaceae</taxon>
        <taxon>Vibrio</taxon>
    </lineage>
</organism>
<evidence type="ECO:0008006" key="3">
    <source>
        <dbReference type="Google" id="ProtNLM"/>
    </source>
</evidence>